<dbReference type="EMBL" id="JTDY01000329">
    <property type="protein sequence ID" value="KOB77675.1"/>
    <property type="molecule type" value="Genomic_DNA"/>
</dbReference>
<dbReference type="InterPro" id="IPR027417">
    <property type="entry name" value="P-loop_NTPase"/>
</dbReference>
<dbReference type="CDD" id="cd19495">
    <property type="entry name" value="Elp6"/>
    <property type="match status" value="1"/>
</dbReference>
<accession>A0A0L7LQH1</accession>
<proteinExistence type="inferred from homology"/>
<evidence type="ECO:0000256" key="3">
    <source>
        <dbReference type="ARBA" id="ARBA00020263"/>
    </source>
</evidence>
<dbReference type="Proteomes" id="UP000037510">
    <property type="component" value="Unassembled WGS sequence"/>
</dbReference>
<keyword evidence="5" id="KW-1185">Reference proteome</keyword>
<dbReference type="GO" id="GO:0033588">
    <property type="term" value="C:elongator holoenzyme complex"/>
    <property type="evidence" value="ECO:0007669"/>
    <property type="project" value="InterPro"/>
</dbReference>
<gene>
    <name evidence="4" type="ORF">OBRU01_03898</name>
</gene>
<reference evidence="4 5" key="1">
    <citation type="journal article" date="2015" name="Genome Biol. Evol.">
        <title>The genome of winter moth (Operophtera brumata) provides a genomic perspective on sexual dimorphism and phenology.</title>
        <authorList>
            <person name="Derks M.F."/>
            <person name="Smit S."/>
            <person name="Salis L."/>
            <person name="Schijlen E."/>
            <person name="Bossers A."/>
            <person name="Mateman C."/>
            <person name="Pijl A.S."/>
            <person name="de Ridder D."/>
            <person name="Groenen M.A."/>
            <person name="Visser M.E."/>
            <person name="Megens H.J."/>
        </authorList>
    </citation>
    <scope>NUCLEOTIDE SEQUENCE [LARGE SCALE GENOMIC DNA]</scope>
    <source>
        <strain evidence="4">WM2013NL</strain>
        <tissue evidence="4">Head and thorax</tissue>
    </source>
</reference>
<protein>
    <recommendedName>
        <fullName evidence="3">Elongator complex protein 6</fullName>
    </recommendedName>
</protein>
<evidence type="ECO:0000256" key="1">
    <source>
        <dbReference type="ARBA" id="ARBA00005043"/>
    </source>
</evidence>
<dbReference type="UniPathway" id="UPA00988"/>
<evidence type="ECO:0000313" key="5">
    <source>
        <dbReference type="Proteomes" id="UP000037510"/>
    </source>
</evidence>
<dbReference type="STRING" id="104452.A0A0L7LQH1"/>
<evidence type="ECO:0000313" key="4">
    <source>
        <dbReference type="EMBL" id="KOB77675.1"/>
    </source>
</evidence>
<dbReference type="Pfam" id="PF09807">
    <property type="entry name" value="ELP6"/>
    <property type="match status" value="1"/>
</dbReference>
<dbReference type="PANTHER" id="PTHR16184:SF6">
    <property type="entry name" value="ELONGATOR COMPLEX PROTEIN 6"/>
    <property type="match status" value="1"/>
</dbReference>
<dbReference type="Gene3D" id="3.40.50.300">
    <property type="entry name" value="P-loop containing nucleotide triphosphate hydrolases"/>
    <property type="match status" value="1"/>
</dbReference>
<comment type="similarity">
    <text evidence="2">Belongs to the ELP6 family.</text>
</comment>
<organism evidence="4 5">
    <name type="scientific">Operophtera brumata</name>
    <name type="common">Winter moth</name>
    <name type="synonym">Phalaena brumata</name>
    <dbReference type="NCBI Taxonomy" id="104452"/>
    <lineage>
        <taxon>Eukaryota</taxon>
        <taxon>Metazoa</taxon>
        <taxon>Ecdysozoa</taxon>
        <taxon>Arthropoda</taxon>
        <taxon>Hexapoda</taxon>
        <taxon>Insecta</taxon>
        <taxon>Pterygota</taxon>
        <taxon>Neoptera</taxon>
        <taxon>Endopterygota</taxon>
        <taxon>Lepidoptera</taxon>
        <taxon>Glossata</taxon>
        <taxon>Ditrysia</taxon>
        <taxon>Geometroidea</taxon>
        <taxon>Geometridae</taxon>
        <taxon>Larentiinae</taxon>
        <taxon>Operophtera</taxon>
    </lineage>
</organism>
<sequence>MDVDLVHGMASDIVSCLQLDKNLPGRIIVVKEINGCDSTFIDCCVISNSIKNRSPVIFVSLHNSLSHFQNVGLKMNYNLQKHVDSGLIEFYNFGEEILSNLLEHNNLTIEELNLRVKDKVLAKQSRNEPVNIIVDGVSHLFDLGYSLKDVNTFCKQLFDLIRHSNNSFVLYHCNQASVDDVTHTMSNLLIHKAHTVVEVENLQSGWSADVSGHMTVKHLGHKFQNEHMFTLDLKPARYLFKLFDRGVKLLAPGTV</sequence>
<dbReference type="PANTHER" id="PTHR16184">
    <property type="entry name" value="ELONGATOR COMPLEX PROTEIN 6"/>
    <property type="match status" value="1"/>
</dbReference>
<comment type="pathway">
    <text evidence="1">tRNA modification; 5-methoxycarbonylmethyl-2-thiouridine-tRNA biosynthesis.</text>
</comment>
<name>A0A0L7LQH1_OPEBR</name>
<evidence type="ECO:0000256" key="2">
    <source>
        <dbReference type="ARBA" id="ARBA00008837"/>
    </source>
</evidence>
<dbReference type="GO" id="GO:0002098">
    <property type="term" value="P:tRNA wobble uridine modification"/>
    <property type="evidence" value="ECO:0007669"/>
    <property type="project" value="InterPro"/>
</dbReference>
<comment type="caution">
    <text evidence="4">The sequence shown here is derived from an EMBL/GenBank/DDBJ whole genome shotgun (WGS) entry which is preliminary data.</text>
</comment>
<dbReference type="AlphaFoldDB" id="A0A0L7LQH1"/>
<dbReference type="InterPro" id="IPR018627">
    <property type="entry name" value="ELP6"/>
</dbReference>